<accession>A0A7S7YC88</accession>
<proteinExistence type="predicted"/>
<dbReference type="EMBL" id="MW119570">
    <property type="protein sequence ID" value="QPB12670.1"/>
    <property type="molecule type" value="Genomic_DNA"/>
</dbReference>
<reference evidence="1 2" key="1">
    <citation type="submission" date="2020-10" db="EMBL/GenBank/DDBJ databases">
        <title>Biology of a Novel Mycobacteriophage Lang, Isolated from Soil in Hohhot as Revealed by Genomic Characteristics.</title>
        <authorList>
            <person name="Lang J."/>
            <person name="Li B."/>
            <person name="Sun P."/>
            <person name="Xie J."/>
        </authorList>
    </citation>
    <scope>NUCLEOTIDE SEQUENCE [LARGE SCALE GENOMIC DNA]</scope>
</reference>
<evidence type="ECO:0000313" key="2">
    <source>
        <dbReference type="Proteomes" id="UP000594027"/>
    </source>
</evidence>
<protein>
    <submittedName>
        <fullName evidence="1">Uncharacterized protein</fullName>
    </submittedName>
</protein>
<name>A0A7S7YC88_9CAUD</name>
<organism evidence="1 2">
    <name type="scientific">Mycobacterium phage Lang</name>
    <dbReference type="NCBI Taxonomy" id="2782565"/>
    <lineage>
        <taxon>Viruses</taxon>
        <taxon>Duplodnaviria</taxon>
        <taxon>Heunggongvirae</taxon>
        <taxon>Uroviricota</taxon>
        <taxon>Caudoviricetes</taxon>
        <taxon>Gclasvirinae</taxon>
        <taxon>Liefievirus</taxon>
        <taxon>Liefievirus halo</taxon>
        <taxon>Mycobacterium virus Halo</taxon>
    </lineage>
</organism>
<sequence length="49" mass="4690">MRAIAGGALAGLVIGVLVLAVGATATAWIALALSVAAIATGAADYVRTH</sequence>
<dbReference type="Proteomes" id="UP000594027">
    <property type="component" value="Segment"/>
</dbReference>
<evidence type="ECO:0000313" key="1">
    <source>
        <dbReference type="EMBL" id="QPB12670.1"/>
    </source>
</evidence>
<gene>
    <name evidence="1" type="ORF">Lang000039</name>
</gene>